<sequence>MEKMKDVEKGSTSEEFDAFTGILTGYKARPIEKADSLVMERIFEEESIVASPKVRRLSRDSTSQAQEVYVIVITITHSRDSYAFLSNLRDPNSSFPSEPYRNPNEFSFSFLLSLSSSSYSIFFYRSLF</sequence>
<dbReference type="Proteomes" id="UP000187203">
    <property type="component" value="Unassembled WGS sequence"/>
</dbReference>
<dbReference type="EMBL" id="AWUE01023169">
    <property type="protein sequence ID" value="OMO54726.1"/>
    <property type="molecule type" value="Genomic_DNA"/>
</dbReference>
<comment type="caution">
    <text evidence="1">The sequence shown here is derived from an EMBL/GenBank/DDBJ whole genome shotgun (WGS) entry which is preliminary data.</text>
</comment>
<reference evidence="2" key="1">
    <citation type="submission" date="2013-09" db="EMBL/GenBank/DDBJ databases">
        <title>Corchorus olitorius genome sequencing.</title>
        <authorList>
            <person name="Alam M."/>
            <person name="Haque M.S."/>
            <person name="Islam M.S."/>
            <person name="Emdad E.M."/>
            <person name="Islam M.M."/>
            <person name="Ahmed B."/>
            <person name="Halim A."/>
            <person name="Hossen Q.M.M."/>
            <person name="Hossain M.Z."/>
            <person name="Ahmed R."/>
            <person name="Khan M.M."/>
            <person name="Islam R."/>
            <person name="Rashid M.M."/>
            <person name="Khan S.A."/>
            <person name="Rahman M.S."/>
            <person name="Alam M."/>
            <person name="Yahiya A.S."/>
            <person name="Khan M.S."/>
            <person name="Azam M.S."/>
            <person name="Haque T."/>
            <person name="Lashkar M.Z.H."/>
            <person name="Akhand A.I."/>
            <person name="Morshed G."/>
            <person name="Roy S."/>
            <person name="Uddin K.S."/>
            <person name="Rabeya T."/>
            <person name="Hossain A.S."/>
            <person name="Chowdhury A."/>
            <person name="Snigdha A.R."/>
            <person name="Mortoza M.S."/>
            <person name="Matin S.A."/>
            <person name="Hoque S.M.E."/>
            <person name="Islam M.K."/>
            <person name="Roy D.K."/>
            <person name="Haider R."/>
            <person name="Moosa M.M."/>
            <person name="Elias S.M."/>
            <person name="Hasan A.M."/>
            <person name="Jahan S."/>
            <person name="Shafiuddin M."/>
            <person name="Mahmood N."/>
            <person name="Shommy N.S."/>
        </authorList>
    </citation>
    <scope>NUCLEOTIDE SEQUENCE [LARGE SCALE GENOMIC DNA]</scope>
    <source>
        <strain evidence="2">cv. O-4</strain>
    </source>
</reference>
<gene>
    <name evidence="1" type="ORF">COLO4_36353</name>
</gene>
<proteinExistence type="predicted"/>
<accession>A0A1R3G9J2</accession>
<evidence type="ECO:0000313" key="1">
    <source>
        <dbReference type="EMBL" id="OMO54726.1"/>
    </source>
</evidence>
<name>A0A1R3G9J2_9ROSI</name>
<protein>
    <submittedName>
        <fullName evidence="1">Uncharacterized protein</fullName>
    </submittedName>
</protein>
<organism evidence="1 2">
    <name type="scientific">Corchorus olitorius</name>
    <dbReference type="NCBI Taxonomy" id="93759"/>
    <lineage>
        <taxon>Eukaryota</taxon>
        <taxon>Viridiplantae</taxon>
        <taxon>Streptophyta</taxon>
        <taxon>Embryophyta</taxon>
        <taxon>Tracheophyta</taxon>
        <taxon>Spermatophyta</taxon>
        <taxon>Magnoliopsida</taxon>
        <taxon>eudicotyledons</taxon>
        <taxon>Gunneridae</taxon>
        <taxon>Pentapetalae</taxon>
        <taxon>rosids</taxon>
        <taxon>malvids</taxon>
        <taxon>Malvales</taxon>
        <taxon>Malvaceae</taxon>
        <taxon>Grewioideae</taxon>
        <taxon>Apeibeae</taxon>
        <taxon>Corchorus</taxon>
    </lineage>
</organism>
<evidence type="ECO:0000313" key="2">
    <source>
        <dbReference type="Proteomes" id="UP000187203"/>
    </source>
</evidence>
<dbReference type="AlphaFoldDB" id="A0A1R3G9J2"/>
<keyword evidence="2" id="KW-1185">Reference proteome</keyword>